<evidence type="ECO:0008006" key="3">
    <source>
        <dbReference type="Google" id="ProtNLM"/>
    </source>
</evidence>
<dbReference type="Pfam" id="PF02620">
    <property type="entry name" value="YceD"/>
    <property type="match status" value="1"/>
</dbReference>
<proteinExistence type="predicted"/>
<dbReference type="RefSeq" id="WP_064715722.1">
    <property type="nucleotide sequence ID" value="NZ_JMTM01000053.1"/>
</dbReference>
<name>A0A199XPI6_9FLAO</name>
<sequence>MNKRKEFIIPFVGLKLGKHQFEYQINNSFFEIFDFSEFEKSNIKVNVVLEKKANLLELDFKHKGTVQVPCDLTGEEFDLPIKGKIKLIVRFGETFNNDNEELLILPFGEFELDIAQYIYEMIVLSIPLKRVHPGVKDGTLQSEALEKLKILTAKKEVKEKNKENTQQENQDNIDPRWDKLKQLLTDK</sequence>
<evidence type="ECO:0000313" key="1">
    <source>
        <dbReference type="EMBL" id="OAZ03653.1"/>
    </source>
</evidence>
<dbReference type="Proteomes" id="UP000093807">
    <property type="component" value="Unassembled WGS sequence"/>
</dbReference>
<dbReference type="AlphaFoldDB" id="A0A199XPI6"/>
<dbReference type="EMBL" id="JMTM01000053">
    <property type="protein sequence ID" value="OAZ03653.1"/>
    <property type="molecule type" value="Genomic_DNA"/>
</dbReference>
<organism evidence="1 2">
    <name type="scientific">Flavobacterium succinicans</name>
    <dbReference type="NCBI Taxonomy" id="29536"/>
    <lineage>
        <taxon>Bacteria</taxon>
        <taxon>Pseudomonadati</taxon>
        <taxon>Bacteroidota</taxon>
        <taxon>Flavobacteriia</taxon>
        <taxon>Flavobacteriales</taxon>
        <taxon>Flavobacteriaceae</taxon>
        <taxon>Flavobacterium</taxon>
    </lineage>
</organism>
<comment type="caution">
    <text evidence="1">The sequence shown here is derived from an EMBL/GenBank/DDBJ whole genome shotgun (WGS) entry which is preliminary data.</text>
</comment>
<reference evidence="1 2" key="1">
    <citation type="submission" date="2016-06" db="EMBL/GenBank/DDBJ databases">
        <title>Draft genome sequence of Flavobacterium succinicans strain DD5b.</title>
        <authorList>
            <person name="Poehlein A."/>
            <person name="Daniel R."/>
            <person name="Simeonova D.D."/>
        </authorList>
    </citation>
    <scope>NUCLEOTIDE SEQUENCE [LARGE SCALE GENOMIC DNA]</scope>
    <source>
        <strain evidence="1 2">DD5b</strain>
    </source>
</reference>
<dbReference type="OrthoDB" id="1524821at2"/>
<dbReference type="PATRIC" id="fig|29536.5.peg.2020"/>
<evidence type="ECO:0000313" key="2">
    <source>
        <dbReference type="Proteomes" id="UP000093807"/>
    </source>
</evidence>
<accession>A0A199XPI6</accession>
<dbReference type="InterPro" id="IPR003772">
    <property type="entry name" value="YceD"/>
</dbReference>
<keyword evidence="2" id="KW-1185">Reference proteome</keyword>
<protein>
    <recommendedName>
        <fullName evidence="3">ACR</fullName>
    </recommendedName>
</protein>
<gene>
    <name evidence="1" type="ORF">FLB_19300</name>
</gene>